<dbReference type="GO" id="GO:0003735">
    <property type="term" value="F:structural constituent of ribosome"/>
    <property type="evidence" value="ECO:0007669"/>
    <property type="project" value="InterPro"/>
</dbReference>
<dbReference type="AlphaFoldDB" id="F2TXD8"/>
<dbReference type="InterPro" id="IPR002671">
    <property type="entry name" value="Ribosomal_eL22"/>
</dbReference>
<dbReference type="PANTHER" id="PTHR10064:SF0">
    <property type="entry name" value="FI24544P1-RELATED"/>
    <property type="match status" value="1"/>
</dbReference>
<dbReference type="FunCoup" id="F2TXD8">
    <property type="interactions" value="1413"/>
</dbReference>
<dbReference type="Gene3D" id="3.30.1360.210">
    <property type="match status" value="1"/>
</dbReference>
<keyword evidence="2 6" id="KW-0689">Ribosomal protein</keyword>
<dbReference type="GO" id="GO:0003723">
    <property type="term" value="F:RNA binding"/>
    <property type="evidence" value="ECO:0007669"/>
    <property type="project" value="TreeGrafter"/>
</dbReference>
<dbReference type="Pfam" id="PF01776">
    <property type="entry name" value="Ribosomal_L22e"/>
    <property type="match status" value="1"/>
</dbReference>
<evidence type="ECO:0000256" key="1">
    <source>
        <dbReference type="ARBA" id="ARBA00007817"/>
    </source>
</evidence>
<sequence length="125" mass="14265">MPAQKGAKKIATKKFTVDFSKVAEDSLVEVSEFARFLHERIKVNGKTGQLAGIVKITNTDSKVTVATKLPMSKRYIKYLTKKFLKKTKVNQEISLREYLRVVASNPTTYEVRYFNVEGAEEEEED</sequence>
<dbReference type="InParanoid" id="F2TXD8"/>
<evidence type="ECO:0000256" key="3">
    <source>
        <dbReference type="ARBA" id="ARBA00023274"/>
    </source>
</evidence>
<reference evidence="6" key="1">
    <citation type="submission" date="2009-08" db="EMBL/GenBank/DDBJ databases">
        <title>Annotation of Salpingoeca rosetta.</title>
        <authorList>
            <consortium name="The Broad Institute Genome Sequencing Platform"/>
            <person name="Russ C."/>
            <person name="Cuomo C."/>
            <person name="Burger G."/>
            <person name="Gray M.W."/>
            <person name="Holland P.W.H."/>
            <person name="King N."/>
            <person name="Lang F.B.F."/>
            <person name="Roger A.J."/>
            <person name="Ruiz-Trillo I."/>
            <person name="Young S.K."/>
            <person name="Zeng Q."/>
            <person name="Gargeya S."/>
            <person name="Alvarado L."/>
            <person name="Berlin A."/>
            <person name="Chapman S.B."/>
            <person name="Chen Z."/>
            <person name="Freedman E."/>
            <person name="Gellesch M."/>
            <person name="Goldberg J."/>
            <person name="Griggs A."/>
            <person name="Gujja S."/>
            <person name="Heilman E."/>
            <person name="Heiman D."/>
            <person name="Howarth C."/>
            <person name="Mehta T."/>
            <person name="Neiman D."/>
            <person name="Pearson M."/>
            <person name="Roberts A."/>
            <person name="Saif S."/>
            <person name="Shea T."/>
            <person name="Shenoy N."/>
            <person name="Sisk P."/>
            <person name="Stolte C."/>
            <person name="Sykes S."/>
            <person name="White J."/>
            <person name="Yandava C."/>
            <person name="Haas B."/>
            <person name="Nusbaum C."/>
            <person name="Birren B."/>
        </authorList>
    </citation>
    <scope>NUCLEOTIDE SEQUENCE [LARGE SCALE GENOMIC DNA]</scope>
    <source>
        <strain evidence="6">ATCC 50818</strain>
    </source>
</reference>
<dbReference type="PANTHER" id="PTHR10064">
    <property type="entry name" value="60S RIBOSOMAL PROTEIN L22"/>
    <property type="match status" value="1"/>
</dbReference>
<accession>F2TXD8</accession>
<dbReference type="InterPro" id="IPR038526">
    <property type="entry name" value="Ribosomal_eL22_sf"/>
</dbReference>
<evidence type="ECO:0000313" key="6">
    <source>
        <dbReference type="EMBL" id="EGD76047.1"/>
    </source>
</evidence>
<evidence type="ECO:0000313" key="7">
    <source>
        <dbReference type="Proteomes" id="UP000007799"/>
    </source>
</evidence>
<comment type="similarity">
    <text evidence="1">Belongs to the eukaryotic ribosomal protein eL22 family.</text>
</comment>
<name>F2TXD8_SALR5</name>
<dbReference type="KEGG" id="sre:PTSG_00757"/>
<keyword evidence="3" id="KW-0687">Ribonucleoprotein</keyword>
<dbReference type="Proteomes" id="UP000007799">
    <property type="component" value="Unassembled WGS sequence"/>
</dbReference>
<dbReference type="GeneID" id="16078818"/>
<dbReference type="GO" id="GO:0005840">
    <property type="term" value="C:ribosome"/>
    <property type="evidence" value="ECO:0007669"/>
    <property type="project" value="UniProtKB-KW"/>
</dbReference>
<proteinExistence type="inferred from homology"/>
<protein>
    <recommendedName>
        <fullName evidence="4">Large ribosomal subunit protein eL22</fullName>
    </recommendedName>
    <alternativeName>
        <fullName evidence="5">60S ribosomal protein L22</fullName>
    </alternativeName>
</protein>
<dbReference type="OrthoDB" id="10259820at2759"/>
<gene>
    <name evidence="6" type="ORF">PTSG_00757</name>
</gene>
<dbReference type="RefSeq" id="XP_004998222.1">
    <property type="nucleotide sequence ID" value="XM_004998165.1"/>
</dbReference>
<evidence type="ECO:0000256" key="2">
    <source>
        <dbReference type="ARBA" id="ARBA00022980"/>
    </source>
</evidence>
<evidence type="ECO:0000256" key="5">
    <source>
        <dbReference type="ARBA" id="ARBA00041214"/>
    </source>
</evidence>
<dbReference type="EMBL" id="GL832956">
    <property type="protein sequence ID" value="EGD76047.1"/>
    <property type="molecule type" value="Genomic_DNA"/>
</dbReference>
<dbReference type="GO" id="GO:0002181">
    <property type="term" value="P:cytoplasmic translation"/>
    <property type="evidence" value="ECO:0007669"/>
    <property type="project" value="TreeGrafter"/>
</dbReference>
<dbReference type="OMA" id="YQLRFYN"/>
<dbReference type="eggNOG" id="KOG3434">
    <property type="taxonomic scope" value="Eukaryota"/>
</dbReference>
<dbReference type="GO" id="GO:1990904">
    <property type="term" value="C:ribonucleoprotein complex"/>
    <property type="evidence" value="ECO:0007669"/>
    <property type="project" value="UniProtKB-KW"/>
</dbReference>
<organism evidence="7">
    <name type="scientific">Salpingoeca rosetta (strain ATCC 50818 / BSB-021)</name>
    <dbReference type="NCBI Taxonomy" id="946362"/>
    <lineage>
        <taxon>Eukaryota</taxon>
        <taxon>Choanoflagellata</taxon>
        <taxon>Craspedida</taxon>
        <taxon>Salpingoecidae</taxon>
        <taxon>Salpingoeca</taxon>
    </lineage>
</organism>
<dbReference type="STRING" id="946362.F2TXD8"/>
<evidence type="ECO:0000256" key="4">
    <source>
        <dbReference type="ARBA" id="ARBA00040613"/>
    </source>
</evidence>
<keyword evidence="7" id="KW-1185">Reference proteome</keyword>